<dbReference type="PROSITE" id="PS51061">
    <property type="entry name" value="R3H"/>
    <property type="match status" value="1"/>
</dbReference>
<evidence type="ECO:0000259" key="1">
    <source>
        <dbReference type="PROSITE" id="PS51061"/>
    </source>
</evidence>
<reference evidence="3" key="1">
    <citation type="journal article" date="2015" name="MBio">
        <title>Genome-Resolved Metagenomic Analysis Reveals Roles for Candidate Phyla and Other Microbial Community Members in Biogeochemical Transformations in Oil Reservoirs.</title>
        <authorList>
            <person name="Hu P."/>
            <person name="Tom L."/>
            <person name="Singh A."/>
            <person name="Thomas B.C."/>
            <person name="Baker B.J."/>
            <person name="Piceno Y.M."/>
            <person name="Andersen G.L."/>
            <person name="Banfield J.F."/>
        </authorList>
    </citation>
    <scope>NUCLEOTIDE SEQUENCE [LARGE SCALE GENOMIC DNA]</scope>
</reference>
<accession>A0A101HH94</accession>
<dbReference type="PANTHER" id="PTHR35800:SF1">
    <property type="entry name" value="RNA-BINDING PROTEIN KHPB"/>
    <property type="match status" value="1"/>
</dbReference>
<dbReference type="InterPro" id="IPR001374">
    <property type="entry name" value="R3H_dom"/>
</dbReference>
<gene>
    <name evidence="2" type="ORF">XD93_0712</name>
</gene>
<evidence type="ECO:0000313" key="2">
    <source>
        <dbReference type="EMBL" id="KUK76801.1"/>
    </source>
</evidence>
<name>A0A101HH94_9BACT</name>
<dbReference type="CDD" id="cd02644">
    <property type="entry name" value="R3H_jag"/>
    <property type="match status" value="1"/>
</dbReference>
<dbReference type="SMART" id="SM00393">
    <property type="entry name" value="R3H"/>
    <property type="match status" value="1"/>
</dbReference>
<evidence type="ECO:0000313" key="3">
    <source>
        <dbReference type="Proteomes" id="UP000053904"/>
    </source>
</evidence>
<sequence length="179" mass="20650">MKKEELAKIVDREIGKFINLSGVDATYDYNIEDVDGTTHVKVAFEGEDLGYMIGNHGRHLDSLQYIMQLMIRRAADEEDFDFRLTLDVSGYRKERNSRIEDIAMQKADDARILGESIDLPPMKPYDRRVVHMTLQKFDDLKTESFGEGRDRYVRIIPDTEEELGIMDSTLPGPEEVTEE</sequence>
<dbReference type="SUPFAM" id="SSF82708">
    <property type="entry name" value="R3H domain"/>
    <property type="match status" value="1"/>
</dbReference>
<dbReference type="PANTHER" id="PTHR35800">
    <property type="entry name" value="PROTEIN JAG"/>
    <property type="match status" value="1"/>
</dbReference>
<dbReference type="InterPro" id="IPR034079">
    <property type="entry name" value="R3H_KhpB"/>
</dbReference>
<dbReference type="Gene3D" id="3.30.300.20">
    <property type="match status" value="1"/>
</dbReference>
<feature type="domain" description="R3H" evidence="1">
    <location>
        <begin position="93"/>
        <end position="159"/>
    </location>
</feature>
<dbReference type="Proteomes" id="UP000053904">
    <property type="component" value="Unassembled WGS sequence"/>
</dbReference>
<dbReference type="Pfam" id="PF13083">
    <property type="entry name" value="KH_KhpA-B"/>
    <property type="match status" value="1"/>
</dbReference>
<organism evidence="2 3">
    <name type="scientific">candidate division WS6 bacterium 34_10</name>
    <dbReference type="NCBI Taxonomy" id="1641389"/>
    <lineage>
        <taxon>Bacteria</taxon>
        <taxon>Candidatus Dojkabacteria</taxon>
    </lineage>
</organism>
<dbReference type="InterPro" id="IPR039247">
    <property type="entry name" value="KhpB"/>
</dbReference>
<comment type="caution">
    <text evidence="2">The sequence shown here is derived from an EMBL/GenBank/DDBJ whole genome shotgun (WGS) entry which is preliminary data.</text>
</comment>
<dbReference type="AlphaFoldDB" id="A0A101HH94"/>
<dbReference type="GO" id="GO:0003723">
    <property type="term" value="F:RNA binding"/>
    <property type="evidence" value="ECO:0007669"/>
    <property type="project" value="InterPro"/>
</dbReference>
<dbReference type="EMBL" id="LGGO01000102">
    <property type="protein sequence ID" value="KUK76801.1"/>
    <property type="molecule type" value="Genomic_DNA"/>
</dbReference>
<dbReference type="Gene3D" id="3.30.1370.50">
    <property type="entry name" value="R3H-like domain"/>
    <property type="match status" value="1"/>
</dbReference>
<dbReference type="InterPro" id="IPR015946">
    <property type="entry name" value="KH_dom-like_a/b"/>
</dbReference>
<proteinExistence type="predicted"/>
<protein>
    <submittedName>
        <fullName evidence="2">Single-stranded nucleic acid binding R3H domain protein</fullName>
    </submittedName>
</protein>
<dbReference type="Pfam" id="PF01424">
    <property type="entry name" value="R3H"/>
    <property type="match status" value="1"/>
</dbReference>
<dbReference type="InterPro" id="IPR036867">
    <property type="entry name" value="R3H_dom_sf"/>
</dbReference>